<feature type="domain" description="LicD/FKTN/FKRP nucleotidyltransferase" evidence="1">
    <location>
        <begin position="127"/>
        <end position="154"/>
    </location>
</feature>
<organism evidence="3 4">
    <name type="scientific">Microbacterium esteraromaticum</name>
    <dbReference type="NCBI Taxonomy" id="57043"/>
    <lineage>
        <taxon>Bacteria</taxon>
        <taxon>Bacillati</taxon>
        <taxon>Actinomycetota</taxon>
        <taxon>Actinomycetes</taxon>
        <taxon>Micrococcales</taxon>
        <taxon>Microbacteriaceae</taxon>
        <taxon>Microbacterium</taxon>
    </lineage>
</organism>
<reference evidence="3 4" key="1">
    <citation type="submission" date="2017-02" db="EMBL/GenBank/DDBJ databases">
        <authorList>
            <person name="Peterson S.W."/>
        </authorList>
    </citation>
    <scope>NUCLEOTIDE SEQUENCE [LARGE SCALE GENOMIC DNA]</scope>
    <source>
        <strain evidence="3 4">B Mb 05.01</strain>
    </source>
</reference>
<evidence type="ECO:0000313" key="3">
    <source>
        <dbReference type="EMBL" id="SJN30453.1"/>
    </source>
</evidence>
<dbReference type="AlphaFoldDB" id="A0A1R4JFB9"/>
<dbReference type="Gene3D" id="3.40.50.150">
    <property type="entry name" value="Vaccinia Virus protein VP39"/>
    <property type="match status" value="1"/>
</dbReference>
<dbReference type="Pfam" id="PF04991">
    <property type="entry name" value="LicD"/>
    <property type="match status" value="1"/>
</dbReference>
<evidence type="ECO:0000259" key="2">
    <source>
        <dbReference type="Pfam" id="PF13649"/>
    </source>
</evidence>
<evidence type="ECO:0000259" key="1">
    <source>
        <dbReference type="Pfam" id="PF04991"/>
    </source>
</evidence>
<gene>
    <name evidence="3" type="ORF">FM104_06980</name>
</gene>
<dbReference type="EMBL" id="FUKO01000019">
    <property type="protein sequence ID" value="SJN30453.1"/>
    <property type="molecule type" value="Genomic_DNA"/>
</dbReference>
<keyword evidence="4" id="KW-1185">Reference proteome</keyword>
<sequence>MDPFTIQDADVVDVRMDGHRVWSARVPYAEDGVIALDWPKALRSRLSGATSLTIADSATGRELDAREIRFGRSRQRLELTDARGRWLAMTKWNRLGPVLEGRDEEIGRQLLESARRLVDDLQAGDYEVYIVGGTLLGIVRDGGLMPHDDDVDLAFYCRAENPIDVGLTSYKMERSLQRRGYTVVRHSLAHLEIEFFNDAGEPDHYVDIFTGFFHEGLYCQPFALRGPEVSESDLVPVRPYTVDGIELPGPAVPEAWLGYAYGEGWRVPDPTFKFETPRPTRRRFEAWFGVFNSGRVYWDKSYLENEDSRGFGDARRPIRMFLRNVPPDARILDLGCGDGRWSVELAKSGHSVTAVDYSHEALRLARAHDDEGLVDFRYLNVNDSASLLEFGARMLGTGDEWFVFAHHSVQALPKAGRRGLYRFLELVLRGQGFAEIISDSTFSKHYEHGRPSTWHLPTEWLEDEIQDCSLALNTLRQGWRIDTGQVRRVETVRIAAGGRSTSNRRENS</sequence>
<proteinExistence type="predicted"/>
<evidence type="ECO:0000313" key="4">
    <source>
        <dbReference type="Proteomes" id="UP000196320"/>
    </source>
</evidence>
<protein>
    <submittedName>
        <fullName evidence="3">Coagulation factor 5/8 type-like</fullName>
    </submittedName>
</protein>
<dbReference type="InterPro" id="IPR029063">
    <property type="entry name" value="SAM-dependent_MTases_sf"/>
</dbReference>
<feature type="domain" description="Methyltransferase" evidence="2">
    <location>
        <begin position="331"/>
        <end position="378"/>
    </location>
</feature>
<dbReference type="Pfam" id="PF13649">
    <property type="entry name" value="Methyltransf_25"/>
    <property type="match status" value="1"/>
</dbReference>
<dbReference type="InterPro" id="IPR007074">
    <property type="entry name" value="LicD/FKTN/FKRP_NTP_transf"/>
</dbReference>
<accession>A0A1R4JFB9</accession>
<dbReference type="InterPro" id="IPR041698">
    <property type="entry name" value="Methyltransf_25"/>
</dbReference>
<dbReference type="CDD" id="cd02440">
    <property type="entry name" value="AdoMet_MTases"/>
    <property type="match status" value="1"/>
</dbReference>
<dbReference type="SUPFAM" id="SSF53335">
    <property type="entry name" value="S-adenosyl-L-methionine-dependent methyltransferases"/>
    <property type="match status" value="1"/>
</dbReference>
<name>A0A1R4JFB9_9MICO</name>
<dbReference type="Proteomes" id="UP000196320">
    <property type="component" value="Unassembled WGS sequence"/>
</dbReference>
<dbReference type="GO" id="GO:0009100">
    <property type="term" value="P:glycoprotein metabolic process"/>
    <property type="evidence" value="ECO:0007669"/>
    <property type="project" value="UniProtKB-ARBA"/>
</dbReference>